<comment type="caution">
    <text evidence="1">The sequence shown here is derived from an EMBL/GenBank/DDBJ whole genome shotgun (WGS) entry which is preliminary data.</text>
</comment>
<dbReference type="EMBL" id="VSSQ01010813">
    <property type="protein sequence ID" value="MPM45279.1"/>
    <property type="molecule type" value="Genomic_DNA"/>
</dbReference>
<name>A0A644ZWC5_9ZZZZ</name>
<protein>
    <submittedName>
        <fullName evidence="1">Uncharacterized protein</fullName>
    </submittedName>
</protein>
<dbReference type="AlphaFoldDB" id="A0A644ZWC5"/>
<organism evidence="1">
    <name type="scientific">bioreactor metagenome</name>
    <dbReference type="NCBI Taxonomy" id="1076179"/>
    <lineage>
        <taxon>unclassified sequences</taxon>
        <taxon>metagenomes</taxon>
        <taxon>ecological metagenomes</taxon>
    </lineage>
</organism>
<proteinExistence type="predicted"/>
<sequence>MKFKRGFTGILSLAILAASTSTAFAASRDNLKLINYIKLIGKVVPISSEVKEEKQYNFKSFTGTVKTVTDFQGAKKDLKYVLVEDAEGREANIIVSKDTYIVNNENIGVGSVITGFYDADKPMIMIYPPQYNAEVVAVFNKDQNIKVDSFDKNLISSDKYLKLNISNDTKIITQDGKPFKGKLKNKKLVVIYSMSTKSIPAQANPIQIIVLSKKSA</sequence>
<gene>
    <name evidence="1" type="ORF">SDC9_91965</name>
</gene>
<evidence type="ECO:0000313" key="1">
    <source>
        <dbReference type="EMBL" id="MPM45279.1"/>
    </source>
</evidence>
<accession>A0A644ZWC5</accession>
<reference evidence="1" key="1">
    <citation type="submission" date="2019-08" db="EMBL/GenBank/DDBJ databases">
        <authorList>
            <person name="Kucharzyk K."/>
            <person name="Murdoch R.W."/>
            <person name="Higgins S."/>
            <person name="Loffler F."/>
        </authorList>
    </citation>
    <scope>NUCLEOTIDE SEQUENCE</scope>
</reference>